<proteinExistence type="predicted"/>
<dbReference type="KEGG" id="gtr:GLOTRDRAFT_124101"/>
<dbReference type="HOGENOM" id="CLU_057556_0_0_1"/>
<accession>S7S3C9</accession>
<evidence type="ECO:0000313" key="2">
    <source>
        <dbReference type="EMBL" id="EPQ60344.1"/>
    </source>
</evidence>
<reference evidence="2 3" key="1">
    <citation type="journal article" date="2012" name="Science">
        <title>The Paleozoic origin of enzymatic lignin decomposition reconstructed from 31 fungal genomes.</title>
        <authorList>
            <person name="Floudas D."/>
            <person name="Binder M."/>
            <person name="Riley R."/>
            <person name="Barry K."/>
            <person name="Blanchette R.A."/>
            <person name="Henrissat B."/>
            <person name="Martinez A.T."/>
            <person name="Otillar R."/>
            <person name="Spatafora J.W."/>
            <person name="Yadav J.S."/>
            <person name="Aerts A."/>
            <person name="Benoit I."/>
            <person name="Boyd A."/>
            <person name="Carlson A."/>
            <person name="Copeland A."/>
            <person name="Coutinho P.M."/>
            <person name="de Vries R.P."/>
            <person name="Ferreira P."/>
            <person name="Findley K."/>
            <person name="Foster B."/>
            <person name="Gaskell J."/>
            <person name="Glotzer D."/>
            <person name="Gorecki P."/>
            <person name="Heitman J."/>
            <person name="Hesse C."/>
            <person name="Hori C."/>
            <person name="Igarashi K."/>
            <person name="Jurgens J.A."/>
            <person name="Kallen N."/>
            <person name="Kersten P."/>
            <person name="Kohler A."/>
            <person name="Kuees U."/>
            <person name="Kumar T.K.A."/>
            <person name="Kuo A."/>
            <person name="LaButti K."/>
            <person name="Larrondo L.F."/>
            <person name="Lindquist E."/>
            <person name="Ling A."/>
            <person name="Lombard V."/>
            <person name="Lucas S."/>
            <person name="Lundell T."/>
            <person name="Martin R."/>
            <person name="McLaughlin D.J."/>
            <person name="Morgenstern I."/>
            <person name="Morin E."/>
            <person name="Murat C."/>
            <person name="Nagy L.G."/>
            <person name="Nolan M."/>
            <person name="Ohm R.A."/>
            <person name="Patyshakuliyeva A."/>
            <person name="Rokas A."/>
            <person name="Ruiz-Duenas F.J."/>
            <person name="Sabat G."/>
            <person name="Salamov A."/>
            <person name="Samejima M."/>
            <person name="Schmutz J."/>
            <person name="Slot J.C."/>
            <person name="St John F."/>
            <person name="Stenlid J."/>
            <person name="Sun H."/>
            <person name="Sun S."/>
            <person name="Syed K."/>
            <person name="Tsang A."/>
            <person name="Wiebenga A."/>
            <person name="Young D."/>
            <person name="Pisabarro A."/>
            <person name="Eastwood D.C."/>
            <person name="Martin F."/>
            <person name="Cullen D."/>
            <person name="Grigoriev I.V."/>
            <person name="Hibbett D.S."/>
        </authorList>
    </citation>
    <scope>NUCLEOTIDE SEQUENCE [LARGE SCALE GENOMIC DNA]</scope>
    <source>
        <strain evidence="2 3">ATCC 11539</strain>
    </source>
</reference>
<feature type="compositionally biased region" description="Polar residues" evidence="1">
    <location>
        <begin position="66"/>
        <end position="86"/>
    </location>
</feature>
<feature type="compositionally biased region" description="Polar residues" evidence="1">
    <location>
        <begin position="316"/>
        <end position="338"/>
    </location>
</feature>
<dbReference type="OrthoDB" id="2537650at2759"/>
<feature type="compositionally biased region" description="Low complexity" evidence="1">
    <location>
        <begin position="287"/>
        <end position="297"/>
    </location>
</feature>
<dbReference type="EMBL" id="KB469296">
    <property type="protein sequence ID" value="EPQ60344.1"/>
    <property type="molecule type" value="Genomic_DNA"/>
</dbReference>
<keyword evidence="3" id="KW-1185">Reference proteome</keyword>
<dbReference type="eggNOG" id="ENOG502SVNJ">
    <property type="taxonomic scope" value="Eukaryota"/>
</dbReference>
<dbReference type="Proteomes" id="UP000030669">
    <property type="component" value="Unassembled WGS sequence"/>
</dbReference>
<protein>
    <submittedName>
        <fullName evidence="2">Uncharacterized protein</fullName>
    </submittedName>
</protein>
<feature type="compositionally biased region" description="Basic and acidic residues" evidence="1">
    <location>
        <begin position="201"/>
        <end position="210"/>
    </location>
</feature>
<gene>
    <name evidence="2" type="ORF">GLOTRDRAFT_124101</name>
</gene>
<organism evidence="2 3">
    <name type="scientific">Gloeophyllum trabeum (strain ATCC 11539 / FP-39264 / Madison 617)</name>
    <name type="common">Brown rot fungus</name>
    <dbReference type="NCBI Taxonomy" id="670483"/>
    <lineage>
        <taxon>Eukaryota</taxon>
        <taxon>Fungi</taxon>
        <taxon>Dikarya</taxon>
        <taxon>Basidiomycota</taxon>
        <taxon>Agaricomycotina</taxon>
        <taxon>Agaricomycetes</taxon>
        <taxon>Gloeophyllales</taxon>
        <taxon>Gloeophyllaceae</taxon>
        <taxon>Gloeophyllum</taxon>
    </lineage>
</organism>
<feature type="compositionally biased region" description="Polar residues" evidence="1">
    <location>
        <begin position="276"/>
        <end position="286"/>
    </location>
</feature>
<evidence type="ECO:0000256" key="1">
    <source>
        <dbReference type="SAM" id="MobiDB-lite"/>
    </source>
</evidence>
<feature type="region of interest" description="Disordered" evidence="1">
    <location>
        <begin position="185"/>
        <end position="210"/>
    </location>
</feature>
<sequence>MLGSWFAGRGHRESSAGTDTLDSSALPRRSSVSREAGEGVSQRAAPAALSNPHDAVLAELSGGGQTAISSQKSSVGAQHGSVPNDQTPSRSPSTAAPTPVPETMYDPFTGAPLGTMHSPVNTALEDPEATRDQLWSHLSRIRELQSDIAAMHVTMEKIGQPDNKRHRKGKDERIATAALRLRERESVWDTEGEGETEPELDSDKEKRKAKDEEFDRLADKFMGRKEAIDDIMKKVNKPLLQSTLLLTWLRHNVYGSLQLDELSQAVTTFHSLRTPTIDFTASGGNASTVQPTPTTSPVAPPDADPSSGYDVGPLTSRPSTPSVLSKGTVSASAITSSPRVAAADPAADASPEKPHPPIFLTQLGSDHPVLIDSPASIEIGLPKTNT</sequence>
<feature type="region of interest" description="Disordered" evidence="1">
    <location>
        <begin position="276"/>
        <end position="386"/>
    </location>
</feature>
<dbReference type="OMA" id="HVQMEGT"/>
<name>S7S3C9_GLOTA</name>
<dbReference type="GeneID" id="19301049"/>
<dbReference type="STRING" id="670483.S7S3C9"/>
<evidence type="ECO:0000313" key="3">
    <source>
        <dbReference type="Proteomes" id="UP000030669"/>
    </source>
</evidence>
<dbReference type="AlphaFoldDB" id="S7S3C9"/>
<feature type="compositionally biased region" description="Acidic residues" evidence="1">
    <location>
        <begin position="188"/>
        <end position="200"/>
    </location>
</feature>
<feature type="compositionally biased region" description="Low complexity" evidence="1">
    <location>
        <begin position="87"/>
        <end position="97"/>
    </location>
</feature>
<feature type="region of interest" description="Disordered" evidence="1">
    <location>
        <begin position="1"/>
        <end position="131"/>
    </location>
</feature>
<dbReference type="RefSeq" id="XP_007860775.1">
    <property type="nucleotide sequence ID" value="XM_007862584.1"/>
</dbReference>